<organism evidence="1 2">
    <name type="scientific">Aeoliella straminimaris</name>
    <dbReference type="NCBI Taxonomy" id="2954799"/>
    <lineage>
        <taxon>Bacteria</taxon>
        <taxon>Pseudomonadati</taxon>
        <taxon>Planctomycetota</taxon>
        <taxon>Planctomycetia</taxon>
        <taxon>Pirellulales</taxon>
        <taxon>Lacipirellulaceae</taxon>
        <taxon>Aeoliella</taxon>
    </lineage>
</organism>
<gene>
    <name evidence="1" type="ORF">NG895_14685</name>
</gene>
<keyword evidence="2" id="KW-1185">Reference proteome</keyword>
<evidence type="ECO:0000313" key="2">
    <source>
        <dbReference type="Proteomes" id="UP001155241"/>
    </source>
</evidence>
<dbReference type="RefSeq" id="WP_252853265.1">
    <property type="nucleotide sequence ID" value="NZ_JAMXLR010000051.1"/>
</dbReference>
<dbReference type="AlphaFoldDB" id="A0A9X2FA11"/>
<comment type="caution">
    <text evidence="1">The sequence shown here is derived from an EMBL/GenBank/DDBJ whole genome shotgun (WGS) entry which is preliminary data.</text>
</comment>
<reference evidence="1" key="1">
    <citation type="submission" date="2022-06" db="EMBL/GenBank/DDBJ databases">
        <title>Aeoliella straminimaris, a novel planctomycete from sediments.</title>
        <authorList>
            <person name="Vitorino I.R."/>
            <person name="Lage O.M."/>
        </authorList>
    </citation>
    <scope>NUCLEOTIDE SEQUENCE</scope>
    <source>
        <strain evidence="1">ICT_H6.2</strain>
    </source>
</reference>
<evidence type="ECO:0000313" key="1">
    <source>
        <dbReference type="EMBL" id="MCO6045155.1"/>
    </source>
</evidence>
<accession>A0A9X2FA11</accession>
<name>A0A9X2FA11_9BACT</name>
<dbReference type="EMBL" id="JAMXLR010000051">
    <property type="protein sequence ID" value="MCO6045155.1"/>
    <property type="molecule type" value="Genomic_DNA"/>
</dbReference>
<protein>
    <submittedName>
        <fullName evidence="1">Uncharacterized protein</fullName>
    </submittedName>
</protein>
<proteinExistence type="predicted"/>
<sequence>MKRLLWIHLLKRITPNFHWRLTCPDTVDSIAVDFVERRLPKLDSLRDLDFGNITRCGDPWFAWRRRICFLYGVSNHYHNPSDPVVLRGWNHRLWRNEPGYEPEALVDRIFDEMIQRLQLKLEDVSG</sequence>
<dbReference type="Proteomes" id="UP001155241">
    <property type="component" value="Unassembled WGS sequence"/>
</dbReference>